<accession>I2GJH1</accession>
<dbReference type="Proteomes" id="UP000009309">
    <property type="component" value="Unassembled WGS sequence"/>
</dbReference>
<evidence type="ECO:0000259" key="1">
    <source>
        <dbReference type="Pfam" id="PF01261"/>
    </source>
</evidence>
<reference evidence="2 3" key="1">
    <citation type="journal article" date="2012" name="J. Bacteriol.">
        <title>Genome Sequence of the Filamentous Bacterium Fibrisoma limi BUZ 3T.</title>
        <authorList>
            <person name="Filippini M."/>
            <person name="Qi W."/>
            <person name="Jaenicke S."/>
            <person name="Goesmann A."/>
            <person name="Smits T.H."/>
            <person name="Bagheri H.C."/>
        </authorList>
    </citation>
    <scope>NUCLEOTIDE SEQUENCE [LARGE SCALE GENOMIC DNA]</scope>
    <source>
        <strain evidence="3">BUZ 3T</strain>
    </source>
</reference>
<sequence length="275" mass="30863">MPTAESQTTKILNKPRQVELAIATITCDGFGDENFEKAFAIIPKLPFKNVEFNCWYGRNLTPNGIRSIRERCQQHKLTPICVQGSSFGASGNVIKDVTHKLWNMEAARQLGCQRVKFTGAKRGTEGGLDAIISVLKELAPAAEDMDMLILLENHANNNLENLDDYDRIFSAIDSPKIGMCMDNAHFDGANVDLMAVVDRFHSKILHIDLKDTERKGIHKVVRYGEGVTDNAGVVEKMLAHGYKGYLLIEMAPPQNPQTLEQDLQKAYDLFHKYER</sequence>
<dbReference type="AlphaFoldDB" id="I2GJH1"/>
<keyword evidence="3" id="KW-1185">Reference proteome</keyword>
<dbReference type="PANTHER" id="PTHR12110">
    <property type="entry name" value="HYDROXYPYRUVATE ISOMERASE"/>
    <property type="match status" value="1"/>
</dbReference>
<feature type="domain" description="Xylose isomerase-like TIM barrel" evidence="1">
    <location>
        <begin position="44"/>
        <end position="263"/>
    </location>
</feature>
<organism evidence="2 3">
    <name type="scientific">Fibrisoma limi BUZ 3</name>
    <dbReference type="NCBI Taxonomy" id="1185876"/>
    <lineage>
        <taxon>Bacteria</taxon>
        <taxon>Pseudomonadati</taxon>
        <taxon>Bacteroidota</taxon>
        <taxon>Cytophagia</taxon>
        <taxon>Cytophagales</taxon>
        <taxon>Spirosomataceae</taxon>
        <taxon>Fibrisoma</taxon>
    </lineage>
</organism>
<comment type="caution">
    <text evidence="2">The sequence shown here is derived from an EMBL/GenBank/DDBJ whole genome shotgun (WGS) entry which is preliminary data.</text>
</comment>
<dbReference type="STRING" id="1185876.BN8_03186"/>
<evidence type="ECO:0000313" key="3">
    <source>
        <dbReference type="Proteomes" id="UP000009309"/>
    </source>
</evidence>
<name>I2GJH1_9BACT</name>
<proteinExistence type="predicted"/>
<dbReference type="eggNOG" id="COG1082">
    <property type="taxonomic scope" value="Bacteria"/>
</dbReference>
<dbReference type="Gene3D" id="3.20.20.150">
    <property type="entry name" value="Divalent-metal-dependent TIM barrel enzymes"/>
    <property type="match status" value="1"/>
</dbReference>
<evidence type="ECO:0000313" key="2">
    <source>
        <dbReference type="EMBL" id="CCH54046.1"/>
    </source>
</evidence>
<gene>
    <name evidence="2" type="ORF">BN8_03186</name>
</gene>
<dbReference type="Pfam" id="PF01261">
    <property type="entry name" value="AP_endonuc_2"/>
    <property type="match status" value="1"/>
</dbReference>
<dbReference type="InterPro" id="IPR036237">
    <property type="entry name" value="Xyl_isomerase-like_sf"/>
</dbReference>
<protein>
    <recommendedName>
        <fullName evidence="1">Xylose isomerase-like TIM barrel domain-containing protein</fullName>
    </recommendedName>
</protein>
<dbReference type="SUPFAM" id="SSF51658">
    <property type="entry name" value="Xylose isomerase-like"/>
    <property type="match status" value="1"/>
</dbReference>
<dbReference type="InterPro" id="IPR050312">
    <property type="entry name" value="IolE/XylAMocC-like"/>
</dbReference>
<dbReference type="InterPro" id="IPR013022">
    <property type="entry name" value="Xyl_isomerase-like_TIM-brl"/>
</dbReference>
<dbReference type="EMBL" id="CAIT01000006">
    <property type="protein sequence ID" value="CCH54046.1"/>
    <property type="molecule type" value="Genomic_DNA"/>
</dbReference>
<dbReference type="OrthoDB" id="9782669at2"/>